<evidence type="ECO:0000313" key="7">
    <source>
        <dbReference type="EMBL" id="MCA5895121.1"/>
    </source>
</evidence>
<dbReference type="Proteomes" id="UP001319870">
    <property type="component" value="Unassembled WGS sequence"/>
</dbReference>
<keyword evidence="3 6" id="KW-0812">Transmembrane</keyword>
<accession>A0ABS7ZJB9</accession>
<keyword evidence="7" id="KW-0282">Flagellum</keyword>
<evidence type="ECO:0000313" key="8">
    <source>
        <dbReference type="Proteomes" id="UP001319870"/>
    </source>
</evidence>
<feature type="transmembrane region" description="Helical" evidence="6">
    <location>
        <begin position="6"/>
        <end position="24"/>
    </location>
</feature>
<keyword evidence="7" id="KW-0969">Cilium</keyword>
<proteinExistence type="predicted"/>
<keyword evidence="8" id="KW-1185">Reference proteome</keyword>
<protein>
    <submittedName>
        <fullName evidence="7">Flagellar biosynthetic protein FliO</fullName>
    </submittedName>
</protein>
<evidence type="ECO:0000256" key="6">
    <source>
        <dbReference type="SAM" id="Phobius"/>
    </source>
</evidence>
<dbReference type="RefSeq" id="WP_225566851.1">
    <property type="nucleotide sequence ID" value="NZ_JAIXCQ010000017.1"/>
</dbReference>
<comment type="caution">
    <text evidence="7">The sequence shown here is derived from an EMBL/GenBank/DDBJ whole genome shotgun (WGS) entry which is preliminary data.</text>
</comment>
<evidence type="ECO:0000256" key="1">
    <source>
        <dbReference type="ARBA" id="ARBA00004236"/>
    </source>
</evidence>
<keyword evidence="2" id="KW-1003">Cell membrane</keyword>
<evidence type="ECO:0000256" key="4">
    <source>
        <dbReference type="ARBA" id="ARBA00022989"/>
    </source>
</evidence>
<evidence type="ECO:0000256" key="5">
    <source>
        <dbReference type="ARBA" id="ARBA00023136"/>
    </source>
</evidence>
<evidence type="ECO:0000256" key="3">
    <source>
        <dbReference type="ARBA" id="ARBA00022692"/>
    </source>
</evidence>
<comment type="subcellular location">
    <subcellularLocation>
        <location evidence="1">Cell membrane</location>
    </subcellularLocation>
</comment>
<name>A0ABS7ZJB9_9MICO</name>
<gene>
    <name evidence="7" type="ORF">LEP48_17460</name>
</gene>
<dbReference type="EMBL" id="JAIXCQ010000017">
    <property type="protein sequence ID" value="MCA5895121.1"/>
    <property type="molecule type" value="Genomic_DNA"/>
</dbReference>
<keyword evidence="4 6" id="KW-1133">Transmembrane helix</keyword>
<dbReference type="Pfam" id="PF04347">
    <property type="entry name" value="FliO"/>
    <property type="match status" value="1"/>
</dbReference>
<sequence>MDLVTVLRVAFSLVVVFGLLWLSYRIAGRGARSTAKAAGAQLSVVARQGLTGKSAAVLLQAGGTQYLLGVTESSVTLIDRQDAPQPADVPATVPAASPAARAAVPAAALPTTSAVPAEPLFDDAVMAAQDWLVRAGAAPDADIDEARPDARTEILADVPAEAPTEPANDVPVGAPHATGRPALPDALRTFLAPATWRRSALTVWAGRR</sequence>
<organism evidence="7 8">
    <name type="scientific">Isoptericola luteus</name>
    <dbReference type="NCBI Taxonomy" id="2879484"/>
    <lineage>
        <taxon>Bacteria</taxon>
        <taxon>Bacillati</taxon>
        <taxon>Actinomycetota</taxon>
        <taxon>Actinomycetes</taxon>
        <taxon>Micrococcales</taxon>
        <taxon>Promicromonosporaceae</taxon>
        <taxon>Isoptericola</taxon>
    </lineage>
</organism>
<reference evidence="7 8" key="1">
    <citation type="submission" date="2021-09" db="EMBL/GenBank/DDBJ databases">
        <title>Isoptericola luteus sp. nov., a novel bacterium isolated from Harbin, the capital city of Heilongjiang province.</title>
        <authorList>
            <person name="Li J."/>
        </authorList>
    </citation>
    <scope>NUCLEOTIDE SEQUENCE [LARGE SCALE GENOMIC DNA]</scope>
    <source>
        <strain evidence="7 8">NEAU-Y5</strain>
    </source>
</reference>
<keyword evidence="7" id="KW-0966">Cell projection</keyword>
<dbReference type="InterPro" id="IPR022781">
    <property type="entry name" value="Flagellar_biosynth_FliO"/>
</dbReference>
<evidence type="ECO:0000256" key="2">
    <source>
        <dbReference type="ARBA" id="ARBA00022475"/>
    </source>
</evidence>
<keyword evidence="5 6" id="KW-0472">Membrane</keyword>